<protein>
    <submittedName>
        <fullName evidence="2">Uncharacterized protein</fullName>
    </submittedName>
</protein>
<name>A0A5K3F7E8_MESCO</name>
<dbReference type="AlphaFoldDB" id="A0A5K3F7E8"/>
<evidence type="ECO:0000313" key="2">
    <source>
        <dbReference type="WBParaSite" id="MCU_006037-RA"/>
    </source>
</evidence>
<evidence type="ECO:0000256" key="1">
    <source>
        <dbReference type="SAM" id="MobiDB-lite"/>
    </source>
</evidence>
<reference evidence="2" key="1">
    <citation type="submission" date="2019-11" db="UniProtKB">
        <authorList>
            <consortium name="WormBaseParasite"/>
        </authorList>
    </citation>
    <scope>IDENTIFICATION</scope>
</reference>
<accession>A0A5K3F7E8</accession>
<proteinExistence type="predicted"/>
<organism evidence="2">
    <name type="scientific">Mesocestoides corti</name>
    <name type="common">Flatworm</name>
    <dbReference type="NCBI Taxonomy" id="53468"/>
    <lineage>
        <taxon>Eukaryota</taxon>
        <taxon>Metazoa</taxon>
        <taxon>Spiralia</taxon>
        <taxon>Lophotrochozoa</taxon>
        <taxon>Platyhelminthes</taxon>
        <taxon>Cestoda</taxon>
        <taxon>Eucestoda</taxon>
        <taxon>Cyclophyllidea</taxon>
        <taxon>Mesocestoididae</taxon>
        <taxon>Mesocestoides</taxon>
    </lineage>
</organism>
<dbReference type="WBParaSite" id="MCU_006037-RA">
    <property type="protein sequence ID" value="MCU_006037-RA"/>
    <property type="gene ID" value="MCU_006037"/>
</dbReference>
<feature type="region of interest" description="Disordered" evidence="1">
    <location>
        <begin position="1"/>
        <end position="20"/>
    </location>
</feature>
<sequence length="51" mass="5997">MRPATPIKEGNTHSRIPNSSSYQHRFEYLCAKRQRTSPNGTDFRGVPEYWQ</sequence>